<protein>
    <submittedName>
        <fullName evidence="2">Uncharacterized protein</fullName>
    </submittedName>
</protein>
<evidence type="ECO:0000256" key="1">
    <source>
        <dbReference type="SAM" id="Coils"/>
    </source>
</evidence>
<reference evidence="2 3" key="1">
    <citation type="submission" date="2014-05" db="EMBL/GenBank/DDBJ databases">
        <title>Draft Genome Sequence of Kitasatospora cheerisanensis KCTC 2395.</title>
        <authorList>
            <person name="Nam D.H."/>
        </authorList>
    </citation>
    <scope>NUCLEOTIDE SEQUENCE [LARGE SCALE GENOMIC DNA]</scope>
    <source>
        <strain evidence="2 3">KCTC 2395</strain>
    </source>
</reference>
<keyword evidence="3" id="KW-1185">Reference proteome</keyword>
<feature type="coiled-coil region" evidence="1">
    <location>
        <begin position="136"/>
        <end position="163"/>
    </location>
</feature>
<evidence type="ECO:0000313" key="3">
    <source>
        <dbReference type="Proteomes" id="UP000027178"/>
    </source>
</evidence>
<dbReference type="AlphaFoldDB" id="A0A066Z9B3"/>
<organism evidence="2 3">
    <name type="scientific">Kitasatospora cheerisanensis KCTC 2395</name>
    <dbReference type="NCBI Taxonomy" id="1348663"/>
    <lineage>
        <taxon>Bacteria</taxon>
        <taxon>Bacillati</taxon>
        <taxon>Actinomycetota</taxon>
        <taxon>Actinomycetes</taxon>
        <taxon>Kitasatosporales</taxon>
        <taxon>Streptomycetaceae</taxon>
        <taxon>Kitasatospora</taxon>
    </lineage>
</organism>
<comment type="caution">
    <text evidence="2">The sequence shown here is derived from an EMBL/GenBank/DDBJ whole genome shotgun (WGS) entry which is preliminary data.</text>
</comment>
<gene>
    <name evidence="2" type="ORF">KCH_15130</name>
</gene>
<dbReference type="Proteomes" id="UP000027178">
    <property type="component" value="Unassembled WGS sequence"/>
</dbReference>
<dbReference type="HOGENOM" id="CLU_1624914_0_0_11"/>
<dbReference type="EMBL" id="JNBY01000055">
    <property type="protein sequence ID" value="KDN86725.1"/>
    <property type="molecule type" value="Genomic_DNA"/>
</dbReference>
<evidence type="ECO:0000313" key="2">
    <source>
        <dbReference type="EMBL" id="KDN86725.1"/>
    </source>
</evidence>
<accession>A0A066Z9B3</accession>
<dbReference type="RefSeq" id="WP_051652836.1">
    <property type="nucleotide sequence ID" value="NZ_KK853997.1"/>
</dbReference>
<keyword evidence="1" id="KW-0175">Coiled coil</keyword>
<dbReference type="PATRIC" id="fig|1348663.4.peg.1453"/>
<name>A0A066Z9B3_9ACTN</name>
<proteinExistence type="predicted"/>
<sequence length="163" mass="18417">MPQHLDLDTIQARADAATDGPWYPDYVDGVIHDSEGRFVAQTTVNDPNPNATFIARARVDVPALIARIRELATDLTEMTHCRDAALRALHRDDIDTDIDVEDTIANALWGPGWDWEDERTPRLIARDVASEIRPALAKTTQQRDQALARVRELKAENERLRAR</sequence>